<comment type="caution">
    <text evidence="2">The sequence shown here is derived from an EMBL/GenBank/DDBJ whole genome shotgun (WGS) entry which is preliminary data.</text>
</comment>
<evidence type="ECO:0000313" key="3">
    <source>
        <dbReference type="Proteomes" id="UP001501442"/>
    </source>
</evidence>
<sequence length="128" mass="14321">MERQQILRRDEPPWIVLLLAEYAIRRKIGGPAVMRAQLQRLLDAMKEPNITIQVLPEDAPVYLSMPFTIMGFDNGPDVVYAETVEIPSGMTKEHRHVGRLKARFDLARAAALPAAASEELIRSALEGT</sequence>
<dbReference type="Proteomes" id="UP001501442">
    <property type="component" value="Unassembled WGS sequence"/>
</dbReference>
<evidence type="ECO:0000259" key="1">
    <source>
        <dbReference type="Pfam" id="PF19054"/>
    </source>
</evidence>
<evidence type="ECO:0000313" key="2">
    <source>
        <dbReference type="EMBL" id="GAA4620904.1"/>
    </source>
</evidence>
<name>A0ABP8U0D3_9ACTN</name>
<protein>
    <recommendedName>
        <fullName evidence="1">DUF5753 domain-containing protein</fullName>
    </recommendedName>
</protein>
<dbReference type="Pfam" id="PF19054">
    <property type="entry name" value="DUF5753"/>
    <property type="match status" value="1"/>
</dbReference>
<keyword evidence="3" id="KW-1185">Reference proteome</keyword>
<gene>
    <name evidence="2" type="ORF">GCM10023196_006700</name>
</gene>
<dbReference type="InterPro" id="IPR043917">
    <property type="entry name" value="DUF5753"/>
</dbReference>
<dbReference type="EMBL" id="BAABHK010000001">
    <property type="protein sequence ID" value="GAA4620904.1"/>
    <property type="molecule type" value="Genomic_DNA"/>
</dbReference>
<proteinExistence type="predicted"/>
<organism evidence="2 3">
    <name type="scientific">Actinoallomurus vinaceus</name>
    <dbReference type="NCBI Taxonomy" id="1080074"/>
    <lineage>
        <taxon>Bacteria</taxon>
        <taxon>Bacillati</taxon>
        <taxon>Actinomycetota</taxon>
        <taxon>Actinomycetes</taxon>
        <taxon>Streptosporangiales</taxon>
        <taxon>Thermomonosporaceae</taxon>
        <taxon>Actinoallomurus</taxon>
    </lineage>
</organism>
<feature type="domain" description="DUF5753" evidence="1">
    <location>
        <begin position="1"/>
        <end position="122"/>
    </location>
</feature>
<accession>A0ABP8U0D3</accession>
<reference evidence="3" key="1">
    <citation type="journal article" date="2019" name="Int. J. Syst. Evol. Microbiol.">
        <title>The Global Catalogue of Microorganisms (GCM) 10K type strain sequencing project: providing services to taxonomists for standard genome sequencing and annotation.</title>
        <authorList>
            <consortium name="The Broad Institute Genomics Platform"/>
            <consortium name="The Broad Institute Genome Sequencing Center for Infectious Disease"/>
            <person name="Wu L."/>
            <person name="Ma J."/>
        </authorList>
    </citation>
    <scope>NUCLEOTIDE SEQUENCE [LARGE SCALE GENOMIC DNA]</scope>
    <source>
        <strain evidence="3">JCM 17939</strain>
    </source>
</reference>